<evidence type="ECO:0000313" key="3">
    <source>
        <dbReference type="Proteomes" id="UP000499080"/>
    </source>
</evidence>
<dbReference type="AlphaFoldDB" id="A0A4Y2C931"/>
<keyword evidence="1" id="KW-0472">Membrane</keyword>
<feature type="transmembrane region" description="Helical" evidence="1">
    <location>
        <begin position="64"/>
        <end position="88"/>
    </location>
</feature>
<protein>
    <submittedName>
        <fullName evidence="2">Uncharacterized protein</fullName>
    </submittedName>
</protein>
<keyword evidence="1" id="KW-1133">Transmembrane helix</keyword>
<name>A0A4Y2C931_ARAVE</name>
<dbReference type="EMBL" id="BGPR01000154">
    <property type="protein sequence ID" value="GBM00167.1"/>
    <property type="molecule type" value="Genomic_DNA"/>
</dbReference>
<comment type="caution">
    <text evidence="2">The sequence shown here is derived from an EMBL/GenBank/DDBJ whole genome shotgun (WGS) entry which is preliminary data.</text>
</comment>
<keyword evidence="1" id="KW-0812">Transmembrane</keyword>
<accession>A0A4Y2C931</accession>
<dbReference type="Proteomes" id="UP000499080">
    <property type="component" value="Unassembled WGS sequence"/>
</dbReference>
<feature type="transmembrane region" description="Helical" evidence="1">
    <location>
        <begin position="126"/>
        <end position="154"/>
    </location>
</feature>
<proteinExistence type="predicted"/>
<keyword evidence="3" id="KW-1185">Reference proteome</keyword>
<feature type="transmembrane region" description="Helical" evidence="1">
    <location>
        <begin position="32"/>
        <end position="52"/>
    </location>
</feature>
<organism evidence="2 3">
    <name type="scientific">Araneus ventricosus</name>
    <name type="common">Orbweaver spider</name>
    <name type="synonym">Epeira ventricosa</name>
    <dbReference type="NCBI Taxonomy" id="182803"/>
    <lineage>
        <taxon>Eukaryota</taxon>
        <taxon>Metazoa</taxon>
        <taxon>Ecdysozoa</taxon>
        <taxon>Arthropoda</taxon>
        <taxon>Chelicerata</taxon>
        <taxon>Arachnida</taxon>
        <taxon>Araneae</taxon>
        <taxon>Araneomorphae</taxon>
        <taxon>Entelegynae</taxon>
        <taxon>Araneoidea</taxon>
        <taxon>Araneidae</taxon>
        <taxon>Araneus</taxon>
    </lineage>
</organism>
<reference evidence="2 3" key="1">
    <citation type="journal article" date="2019" name="Sci. Rep.">
        <title>Orb-weaving spider Araneus ventricosus genome elucidates the spidroin gene catalogue.</title>
        <authorList>
            <person name="Kono N."/>
            <person name="Nakamura H."/>
            <person name="Ohtoshi R."/>
            <person name="Moran D.A.P."/>
            <person name="Shinohara A."/>
            <person name="Yoshida Y."/>
            <person name="Fujiwara M."/>
            <person name="Mori M."/>
            <person name="Tomita M."/>
            <person name="Arakawa K."/>
        </authorList>
    </citation>
    <scope>NUCLEOTIDE SEQUENCE [LARGE SCALE GENOMIC DNA]</scope>
</reference>
<evidence type="ECO:0000256" key="1">
    <source>
        <dbReference type="SAM" id="Phobius"/>
    </source>
</evidence>
<sequence length="160" mass="17969">MSTDRSSPDDYKKAIQIYKSCEKCMASFNTEFSFSAFIAVFVTMMALFWSGYKIAFPTTASHVYFIGWITTAVAGFSVQMLIMVSASITNGKVKVTRQAVQHIPYQYFAQCTELKNMLKKSFVKEVYLSLWTIYVIDGALIISSLGTLLTYGILFATFGK</sequence>
<gene>
    <name evidence="2" type="ORF">AVEN_176407_1</name>
</gene>
<evidence type="ECO:0000313" key="2">
    <source>
        <dbReference type="EMBL" id="GBM00167.1"/>
    </source>
</evidence>